<evidence type="ECO:0000256" key="1">
    <source>
        <dbReference type="ARBA" id="ARBA00023125"/>
    </source>
</evidence>
<dbReference type="GO" id="GO:0003677">
    <property type="term" value="F:DNA binding"/>
    <property type="evidence" value="ECO:0007669"/>
    <property type="project" value="UniProtKB-KW"/>
</dbReference>
<reference evidence="3 4" key="1">
    <citation type="submission" date="2021-03" db="EMBL/GenBank/DDBJ databases">
        <title>Sequencing the genomes of 1000 actinobacteria strains.</title>
        <authorList>
            <person name="Klenk H.-P."/>
        </authorList>
    </citation>
    <scope>NUCLEOTIDE SEQUENCE [LARGE SCALE GENOMIC DNA]</scope>
    <source>
        <strain evidence="3 4">DSM 45510</strain>
    </source>
</reference>
<organism evidence="3 4">
    <name type="scientific">Amycolatopsis magusensis</name>
    <dbReference type="NCBI Taxonomy" id="882444"/>
    <lineage>
        <taxon>Bacteria</taxon>
        <taxon>Bacillati</taxon>
        <taxon>Actinomycetota</taxon>
        <taxon>Actinomycetes</taxon>
        <taxon>Pseudonocardiales</taxon>
        <taxon>Pseudonocardiaceae</taxon>
        <taxon>Amycolatopsis</taxon>
    </lineage>
</organism>
<dbReference type="SMART" id="SM00422">
    <property type="entry name" value="HTH_MERR"/>
    <property type="match status" value="1"/>
</dbReference>
<dbReference type="InterPro" id="IPR047057">
    <property type="entry name" value="MerR_fam"/>
</dbReference>
<dbReference type="EMBL" id="JAGGMS010000001">
    <property type="protein sequence ID" value="MBP2181519.1"/>
    <property type="molecule type" value="Genomic_DNA"/>
</dbReference>
<evidence type="ECO:0000313" key="4">
    <source>
        <dbReference type="Proteomes" id="UP000741013"/>
    </source>
</evidence>
<dbReference type="CDD" id="cd01107">
    <property type="entry name" value="HTH_BmrR"/>
    <property type="match status" value="1"/>
</dbReference>
<keyword evidence="4" id="KW-1185">Reference proteome</keyword>
<dbReference type="PANTHER" id="PTHR30204:SF97">
    <property type="entry name" value="MERR FAMILY REGULATORY PROTEIN"/>
    <property type="match status" value="1"/>
</dbReference>
<dbReference type="InterPro" id="IPR000551">
    <property type="entry name" value="MerR-type_HTH_dom"/>
</dbReference>
<feature type="domain" description="HTH merR-type" evidence="2">
    <location>
        <begin position="3"/>
        <end position="73"/>
    </location>
</feature>
<dbReference type="Proteomes" id="UP000741013">
    <property type="component" value="Unassembled WGS sequence"/>
</dbReference>
<proteinExistence type="predicted"/>
<dbReference type="PANTHER" id="PTHR30204">
    <property type="entry name" value="REDOX-CYCLING DRUG-SENSING TRANSCRIPTIONAL ACTIVATOR SOXR"/>
    <property type="match status" value="1"/>
</dbReference>
<protein>
    <submittedName>
        <fullName evidence="3">DNA-binding transcriptional MerR regulator</fullName>
    </submittedName>
</protein>
<dbReference type="RefSeq" id="WP_209664926.1">
    <property type="nucleotide sequence ID" value="NZ_JAGGMS010000001.1"/>
</dbReference>
<dbReference type="SMART" id="SM00871">
    <property type="entry name" value="AraC_E_bind"/>
    <property type="match status" value="1"/>
</dbReference>
<evidence type="ECO:0000259" key="2">
    <source>
        <dbReference type="PROSITE" id="PS50937"/>
    </source>
</evidence>
<comment type="caution">
    <text evidence="3">The sequence shown here is derived from an EMBL/GenBank/DDBJ whole genome shotgun (WGS) entry which is preliminary data.</text>
</comment>
<dbReference type="InterPro" id="IPR011256">
    <property type="entry name" value="Reg_factor_effector_dom_sf"/>
</dbReference>
<name>A0ABS4PQ22_9PSEU</name>
<dbReference type="SUPFAM" id="SSF46955">
    <property type="entry name" value="Putative DNA-binding domain"/>
    <property type="match status" value="1"/>
</dbReference>
<keyword evidence="1 3" id="KW-0238">DNA-binding</keyword>
<dbReference type="InterPro" id="IPR029442">
    <property type="entry name" value="GyrI-like"/>
</dbReference>
<accession>A0ABS4PQ22</accession>
<sequence>MELIPIGRFAQRCRLSVKRLRHYDDLGLLTPAKVDEHTGHRYYRPDQARDALAISLLRRLDMPLPDIAKVLSGDLAGPLHAQRERLETEIQHRRTLLRSTEKLLARGLRGPEVTLTAVPERRLRVVRASADPDDFGASFAGCVSQLAVAFERGGVPWRPPLVGLYPLDLDAARVPMAVGIEVDEETFAAELPSTEPELLPAGTTAEVKHIGPYEDLSLSYHALLSWIYEHGHEPSGPAVETYLTDPAGTAPEELVTRIGIPVGQEQR</sequence>
<dbReference type="Pfam" id="PF13411">
    <property type="entry name" value="MerR_1"/>
    <property type="match status" value="1"/>
</dbReference>
<dbReference type="PROSITE" id="PS50937">
    <property type="entry name" value="HTH_MERR_2"/>
    <property type="match status" value="1"/>
</dbReference>
<dbReference type="InterPro" id="IPR009061">
    <property type="entry name" value="DNA-bd_dom_put_sf"/>
</dbReference>
<gene>
    <name evidence="3" type="ORF">JOM49_003045</name>
</gene>
<dbReference type="Gene3D" id="3.20.80.10">
    <property type="entry name" value="Regulatory factor, effector binding domain"/>
    <property type="match status" value="1"/>
</dbReference>
<dbReference type="Gene3D" id="1.10.1660.10">
    <property type="match status" value="1"/>
</dbReference>
<evidence type="ECO:0000313" key="3">
    <source>
        <dbReference type="EMBL" id="MBP2181519.1"/>
    </source>
</evidence>
<dbReference type="InterPro" id="IPR010499">
    <property type="entry name" value="AraC_E-bd"/>
</dbReference>
<dbReference type="PROSITE" id="PS00552">
    <property type="entry name" value="HTH_MERR_1"/>
    <property type="match status" value="1"/>
</dbReference>
<dbReference type="SUPFAM" id="SSF55136">
    <property type="entry name" value="Probable bacterial effector-binding domain"/>
    <property type="match status" value="1"/>
</dbReference>
<dbReference type="Pfam" id="PF06445">
    <property type="entry name" value="GyrI-like"/>
    <property type="match status" value="1"/>
</dbReference>